<keyword evidence="10" id="KW-0472">Membrane</keyword>
<name>A0A376G362_9FLAO</name>
<dbReference type="CDD" id="cd00082">
    <property type="entry name" value="HisKA"/>
    <property type="match status" value="1"/>
</dbReference>
<dbReference type="STRING" id="343874.GCA_000805695_02896"/>
<evidence type="ECO:0000256" key="4">
    <source>
        <dbReference type="ARBA" id="ARBA00022553"/>
    </source>
</evidence>
<dbReference type="PROSITE" id="PS50885">
    <property type="entry name" value="HAMP"/>
    <property type="match status" value="1"/>
</dbReference>
<dbReference type="SMART" id="SM00388">
    <property type="entry name" value="HisKA"/>
    <property type="match status" value="1"/>
</dbReference>
<keyword evidence="7 13" id="KW-0418">Kinase</keyword>
<dbReference type="PROSITE" id="PS50109">
    <property type="entry name" value="HIS_KIN"/>
    <property type="match status" value="1"/>
</dbReference>
<dbReference type="CDD" id="cd00075">
    <property type="entry name" value="HATPase"/>
    <property type="match status" value="1"/>
</dbReference>
<feature type="transmembrane region" description="Helical" evidence="10">
    <location>
        <begin position="12"/>
        <end position="34"/>
    </location>
</feature>
<evidence type="ECO:0000259" key="12">
    <source>
        <dbReference type="PROSITE" id="PS50885"/>
    </source>
</evidence>
<evidence type="ECO:0000256" key="3">
    <source>
        <dbReference type="ARBA" id="ARBA00012438"/>
    </source>
</evidence>
<dbReference type="SMART" id="SM00304">
    <property type="entry name" value="HAMP"/>
    <property type="match status" value="1"/>
</dbReference>
<dbReference type="RefSeq" id="WP_114999529.1">
    <property type="nucleotide sequence ID" value="NZ_UFXS01000001.1"/>
</dbReference>
<dbReference type="InterPro" id="IPR003594">
    <property type="entry name" value="HATPase_dom"/>
</dbReference>
<dbReference type="InterPro" id="IPR003661">
    <property type="entry name" value="HisK_dim/P_dom"/>
</dbReference>
<dbReference type="SMART" id="SM00387">
    <property type="entry name" value="HATPase_c"/>
    <property type="match status" value="1"/>
</dbReference>
<keyword evidence="4" id="KW-0597">Phosphoprotein</keyword>
<evidence type="ECO:0000256" key="6">
    <source>
        <dbReference type="ARBA" id="ARBA00022692"/>
    </source>
</evidence>
<evidence type="ECO:0000256" key="8">
    <source>
        <dbReference type="ARBA" id="ARBA00022989"/>
    </source>
</evidence>
<dbReference type="InterPro" id="IPR036890">
    <property type="entry name" value="HATPase_C_sf"/>
</dbReference>
<dbReference type="CDD" id="cd06225">
    <property type="entry name" value="HAMP"/>
    <property type="match status" value="1"/>
</dbReference>
<keyword evidence="5 13" id="KW-0808">Transferase</keyword>
<dbReference type="FunFam" id="1.10.287.130:FF:000001">
    <property type="entry name" value="Two-component sensor histidine kinase"/>
    <property type="match status" value="1"/>
</dbReference>
<feature type="domain" description="HAMP" evidence="12">
    <location>
        <begin position="186"/>
        <end position="239"/>
    </location>
</feature>
<organism evidence="13 14">
    <name type="scientific">Empedobacter falsenii</name>
    <dbReference type="NCBI Taxonomy" id="343874"/>
    <lineage>
        <taxon>Bacteria</taxon>
        <taxon>Pseudomonadati</taxon>
        <taxon>Bacteroidota</taxon>
        <taxon>Flavobacteriia</taxon>
        <taxon>Flavobacteriales</taxon>
        <taxon>Weeksellaceae</taxon>
        <taxon>Empedobacter</taxon>
    </lineage>
</organism>
<dbReference type="EC" id="2.7.13.3" evidence="3"/>
<evidence type="ECO:0000256" key="10">
    <source>
        <dbReference type="SAM" id="Phobius"/>
    </source>
</evidence>
<accession>A0A376G362</accession>
<dbReference type="InterPro" id="IPR036097">
    <property type="entry name" value="HisK_dim/P_sf"/>
</dbReference>
<evidence type="ECO:0000256" key="7">
    <source>
        <dbReference type="ARBA" id="ARBA00022777"/>
    </source>
</evidence>
<keyword evidence="6 10" id="KW-0812">Transmembrane</keyword>
<dbReference type="SUPFAM" id="SSF158472">
    <property type="entry name" value="HAMP domain-like"/>
    <property type="match status" value="1"/>
</dbReference>
<dbReference type="SUPFAM" id="SSF47384">
    <property type="entry name" value="Homodimeric domain of signal transducing histidine kinase"/>
    <property type="match status" value="1"/>
</dbReference>
<proteinExistence type="predicted"/>
<dbReference type="Pfam" id="PF02518">
    <property type="entry name" value="HATPase_c"/>
    <property type="match status" value="1"/>
</dbReference>
<evidence type="ECO:0000256" key="1">
    <source>
        <dbReference type="ARBA" id="ARBA00000085"/>
    </source>
</evidence>
<dbReference type="GO" id="GO:0005886">
    <property type="term" value="C:plasma membrane"/>
    <property type="evidence" value="ECO:0007669"/>
    <property type="project" value="TreeGrafter"/>
</dbReference>
<gene>
    <name evidence="13" type="primary">arlS</name>
    <name evidence="13" type="ORF">NCTC13456_01356</name>
</gene>
<dbReference type="SUPFAM" id="SSF55874">
    <property type="entry name" value="ATPase domain of HSP90 chaperone/DNA topoisomerase II/histidine kinase"/>
    <property type="match status" value="1"/>
</dbReference>
<keyword evidence="9" id="KW-0902">Two-component regulatory system</keyword>
<evidence type="ECO:0000256" key="9">
    <source>
        <dbReference type="ARBA" id="ARBA00023012"/>
    </source>
</evidence>
<comment type="catalytic activity">
    <reaction evidence="1">
        <text>ATP + protein L-histidine = ADP + protein N-phospho-L-histidine.</text>
        <dbReference type="EC" id="2.7.13.3"/>
    </reaction>
</comment>
<dbReference type="Pfam" id="PF00512">
    <property type="entry name" value="HisKA"/>
    <property type="match status" value="1"/>
</dbReference>
<feature type="transmembrane region" description="Helical" evidence="10">
    <location>
        <begin position="161"/>
        <end position="181"/>
    </location>
</feature>
<comment type="subcellular location">
    <subcellularLocation>
        <location evidence="2">Membrane</location>
    </subcellularLocation>
</comment>
<dbReference type="PANTHER" id="PTHR45436">
    <property type="entry name" value="SENSOR HISTIDINE KINASE YKOH"/>
    <property type="match status" value="1"/>
</dbReference>
<dbReference type="Gene3D" id="1.10.287.130">
    <property type="match status" value="1"/>
</dbReference>
<evidence type="ECO:0000259" key="11">
    <source>
        <dbReference type="PROSITE" id="PS50109"/>
    </source>
</evidence>
<evidence type="ECO:0000256" key="5">
    <source>
        <dbReference type="ARBA" id="ARBA00022679"/>
    </source>
</evidence>
<dbReference type="Pfam" id="PF00672">
    <property type="entry name" value="HAMP"/>
    <property type="match status" value="1"/>
</dbReference>
<sequence>MFKKLSVKNRIATFYSILFSAVLLIIFGLIFFVVNRGINKTMYETLEEEINSHVDYVLHEPTFTSFVQPREWEEVEHTDIALNPVFISIYDKTFNLVESSPNMVQNQLDWNNEEPENKPFYAEYNSIQLLISQAKLIHHGEVVGYLVIGVSTKHNQLALDYLKTALLIIFPISVLLTFLLARFIAAKSIKPVFNVIHTAQSITENNLSERIQLPKNKDELFQLSATINSLLDRLEFQILKAKQFSADASHELRTPLAIIKGTLEILIRRERTPEQYNEKIDYTLKQVNRLDRLVEQFLLLSRVENNSLELKTSLFELKSEVLKSIERFDVLLQEKQISVDTEQLQAYEIDNYQEFFEIIIDNILSNAIKYSNLKGQITILSNIENDCYELIFEDNGIGMNQEDLKFVQERFFRIKNDSTLHISGSGLGLNIATQLAKMSDIKMRIESSQNIGTKIILTLNIENF</sequence>
<keyword evidence="8 10" id="KW-1133">Transmembrane helix</keyword>
<evidence type="ECO:0000256" key="2">
    <source>
        <dbReference type="ARBA" id="ARBA00004370"/>
    </source>
</evidence>
<dbReference type="GO" id="GO:0000155">
    <property type="term" value="F:phosphorelay sensor kinase activity"/>
    <property type="evidence" value="ECO:0007669"/>
    <property type="project" value="InterPro"/>
</dbReference>
<dbReference type="Gene3D" id="6.10.340.10">
    <property type="match status" value="1"/>
</dbReference>
<dbReference type="InterPro" id="IPR050428">
    <property type="entry name" value="TCS_sensor_his_kinase"/>
</dbReference>
<feature type="domain" description="Histidine kinase" evidence="11">
    <location>
        <begin position="247"/>
        <end position="463"/>
    </location>
</feature>
<protein>
    <recommendedName>
        <fullName evidence="3">histidine kinase</fullName>
        <ecNumber evidence="3">2.7.13.3</ecNumber>
    </recommendedName>
</protein>
<dbReference type="PANTHER" id="PTHR45436:SF5">
    <property type="entry name" value="SENSOR HISTIDINE KINASE TRCS"/>
    <property type="match status" value="1"/>
</dbReference>
<dbReference type="EMBL" id="UFXS01000001">
    <property type="protein sequence ID" value="STD55089.1"/>
    <property type="molecule type" value="Genomic_DNA"/>
</dbReference>
<dbReference type="InterPro" id="IPR003660">
    <property type="entry name" value="HAMP_dom"/>
</dbReference>
<dbReference type="Gene3D" id="3.30.565.10">
    <property type="entry name" value="Histidine kinase-like ATPase, C-terminal domain"/>
    <property type="match status" value="1"/>
</dbReference>
<evidence type="ECO:0000313" key="13">
    <source>
        <dbReference type="EMBL" id="STD55089.1"/>
    </source>
</evidence>
<dbReference type="InterPro" id="IPR005467">
    <property type="entry name" value="His_kinase_dom"/>
</dbReference>
<dbReference type="Proteomes" id="UP000254737">
    <property type="component" value="Unassembled WGS sequence"/>
</dbReference>
<reference evidence="13 14" key="1">
    <citation type="submission" date="2018-06" db="EMBL/GenBank/DDBJ databases">
        <authorList>
            <consortium name="Pathogen Informatics"/>
            <person name="Doyle S."/>
        </authorList>
    </citation>
    <scope>NUCLEOTIDE SEQUENCE [LARGE SCALE GENOMIC DNA]</scope>
    <source>
        <strain evidence="13 14">NCTC13456</strain>
    </source>
</reference>
<dbReference type="AlphaFoldDB" id="A0A376G362"/>
<evidence type="ECO:0000313" key="14">
    <source>
        <dbReference type="Proteomes" id="UP000254737"/>
    </source>
</evidence>